<organism evidence="2">
    <name type="scientific">Anguilla anguilla</name>
    <name type="common">European freshwater eel</name>
    <name type="synonym">Muraena anguilla</name>
    <dbReference type="NCBI Taxonomy" id="7936"/>
    <lineage>
        <taxon>Eukaryota</taxon>
        <taxon>Metazoa</taxon>
        <taxon>Chordata</taxon>
        <taxon>Craniata</taxon>
        <taxon>Vertebrata</taxon>
        <taxon>Euteleostomi</taxon>
        <taxon>Actinopterygii</taxon>
        <taxon>Neopterygii</taxon>
        <taxon>Teleostei</taxon>
        <taxon>Anguilliformes</taxon>
        <taxon>Anguillidae</taxon>
        <taxon>Anguilla</taxon>
    </lineage>
</organism>
<reference evidence="2" key="2">
    <citation type="journal article" date="2015" name="Fish Shellfish Immunol.">
        <title>Early steps in the European eel (Anguilla anguilla)-Vibrio vulnificus interaction in the gills: Role of the RtxA13 toxin.</title>
        <authorList>
            <person name="Callol A."/>
            <person name="Pajuelo D."/>
            <person name="Ebbesson L."/>
            <person name="Teles M."/>
            <person name="MacKenzie S."/>
            <person name="Amaro C."/>
        </authorList>
    </citation>
    <scope>NUCLEOTIDE SEQUENCE</scope>
</reference>
<keyword evidence="1" id="KW-1133">Transmembrane helix</keyword>
<dbReference type="EMBL" id="GBXM01046025">
    <property type="protein sequence ID" value="JAH62552.1"/>
    <property type="molecule type" value="Transcribed_RNA"/>
</dbReference>
<evidence type="ECO:0000256" key="1">
    <source>
        <dbReference type="SAM" id="Phobius"/>
    </source>
</evidence>
<sequence length="47" mass="5263">MYLISFFLFIGGTSIVAFLIHSIHFKLELRRGTALQAGIIIGSCFFL</sequence>
<keyword evidence="1" id="KW-0472">Membrane</keyword>
<accession>A0A0E9U9Z4</accession>
<name>A0A0E9U9Z4_ANGAN</name>
<proteinExistence type="predicted"/>
<reference evidence="2" key="1">
    <citation type="submission" date="2014-11" db="EMBL/GenBank/DDBJ databases">
        <authorList>
            <person name="Amaro Gonzalez C."/>
        </authorList>
    </citation>
    <scope>NUCLEOTIDE SEQUENCE</scope>
</reference>
<evidence type="ECO:0000313" key="2">
    <source>
        <dbReference type="EMBL" id="JAH62552.1"/>
    </source>
</evidence>
<protein>
    <submittedName>
        <fullName evidence="2">Uncharacterized protein</fullName>
    </submittedName>
</protein>
<dbReference type="AlphaFoldDB" id="A0A0E9U9Z4"/>
<keyword evidence="1" id="KW-0812">Transmembrane</keyword>
<feature type="transmembrane region" description="Helical" evidence="1">
    <location>
        <begin position="6"/>
        <end position="25"/>
    </location>
</feature>